<reference evidence="3" key="1">
    <citation type="submission" date="2017-03" db="EMBL/GenBank/DDBJ databases">
        <title>Phytopthora megakarya and P. palmivora, two closely related causual agents of cacao black pod achieved similar genome size and gene model numbers by different mechanisms.</title>
        <authorList>
            <person name="Ali S."/>
            <person name="Shao J."/>
            <person name="Larry D.J."/>
            <person name="Kronmiller B."/>
            <person name="Shen D."/>
            <person name="Strem M.D."/>
            <person name="Melnick R.L."/>
            <person name="Guiltinan M.J."/>
            <person name="Tyler B.M."/>
            <person name="Meinhardt L.W."/>
            <person name="Bailey B.A."/>
        </authorList>
    </citation>
    <scope>NUCLEOTIDE SEQUENCE [LARGE SCALE GENOMIC DNA]</scope>
    <source>
        <strain evidence="3">zdho120</strain>
    </source>
</reference>
<organism evidence="2 3">
    <name type="scientific">Phytophthora megakarya</name>
    <dbReference type="NCBI Taxonomy" id="4795"/>
    <lineage>
        <taxon>Eukaryota</taxon>
        <taxon>Sar</taxon>
        <taxon>Stramenopiles</taxon>
        <taxon>Oomycota</taxon>
        <taxon>Peronosporomycetes</taxon>
        <taxon>Peronosporales</taxon>
        <taxon>Peronosporaceae</taxon>
        <taxon>Phytophthora</taxon>
    </lineage>
</organism>
<keyword evidence="3" id="KW-1185">Reference proteome</keyword>
<dbReference type="AlphaFoldDB" id="A0A225VA98"/>
<feature type="compositionally biased region" description="Polar residues" evidence="1">
    <location>
        <begin position="82"/>
        <end position="100"/>
    </location>
</feature>
<name>A0A225VA98_9STRA</name>
<gene>
    <name evidence="2" type="ORF">PHMEG_00026207</name>
</gene>
<feature type="compositionally biased region" description="Acidic residues" evidence="1">
    <location>
        <begin position="65"/>
        <end position="80"/>
    </location>
</feature>
<sequence length="145" mass="16494">MSKVVLNDHRKSELKKLNRIQEMIYESSSDENKVMKSESENFVQIAQAMTRSQARKKSKRVHFEDDLEDSAVEAETEAEALTDNSQAEAQLTDTEAQHTPNADDIDPVTVQEERGHRIDEVQGGTSDVTAVCYTRQITKMWMTTM</sequence>
<proteinExistence type="predicted"/>
<dbReference type="Proteomes" id="UP000198211">
    <property type="component" value="Unassembled WGS sequence"/>
</dbReference>
<protein>
    <submittedName>
        <fullName evidence="2">Uncharacterized protein</fullName>
    </submittedName>
</protein>
<evidence type="ECO:0000256" key="1">
    <source>
        <dbReference type="SAM" id="MobiDB-lite"/>
    </source>
</evidence>
<feature type="non-terminal residue" evidence="2">
    <location>
        <position position="1"/>
    </location>
</feature>
<comment type="caution">
    <text evidence="2">The sequence shown here is derived from an EMBL/GenBank/DDBJ whole genome shotgun (WGS) entry which is preliminary data.</text>
</comment>
<evidence type="ECO:0000313" key="2">
    <source>
        <dbReference type="EMBL" id="OWZ02262.1"/>
    </source>
</evidence>
<evidence type="ECO:0000313" key="3">
    <source>
        <dbReference type="Proteomes" id="UP000198211"/>
    </source>
</evidence>
<accession>A0A225VA98</accession>
<feature type="region of interest" description="Disordered" evidence="1">
    <location>
        <begin position="50"/>
        <end position="106"/>
    </location>
</feature>
<dbReference type="EMBL" id="NBNE01006291">
    <property type="protein sequence ID" value="OWZ02262.1"/>
    <property type="molecule type" value="Genomic_DNA"/>
</dbReference>